<comment type="caution">
    <text evidence="1">The sequence shown here is derived from an EMBL/GenBank/DDBJ whole genome shotgun (WGS) entry which is preliminary data.</text>
</comment>
<keyword evidence="2" id="KW-1185">Reference proteome</keyword>
<reference evidence="1 2" key="1">
    <citation type="submission" date="2019-11" db="EMBL/GenBank/DDBJ databases">
        <title>Acidiferrimicrobium australis gen. nov., sp. nov., an acidophilic and obligately heterotrophic, member of the Actinobacteria that catalyses dissimilatory oxido- reduction of iron isolated from metal-rich acidic water in Chile.</title>
        <authorList>
            <person name="Gonzalez D."/>
            <person name="Huber K."/>
            <person name="Hedrich S."/>
            <person name="Rojas-Villalobos C."/>
            <person name="Quatrini R."/>
            <person name="Dinamarca M.A."/>
            <person name="Schwarz A."/>
            <person name="Canales C."/>
            <person name="Nancucheo I."/>
        </authorList>
    </citation>
    <scope>NUCLEOTIDE SEQUENCE [LARGE SCALE GENOMIC DNA]</scope>
    <source>
        <strain evidence="1 2">USS-CCA1</strain>
    </source>
</reference>
<dbReference type="Proteomes" id="UP000437736">
    <property type="component" value="Unassembled WGS sequence"/>
</dbReference>
<proteinExistence type="predicted"/>
<name>A0ABW9QTC1_9ACTN</name>
<evidence type="ECO:0000313" key="1">
    <source>
        <dbReference type="EMBL" id="MST32866.1"/>
    </source>
</evidence>
<accession>A0ABW9QTC1</accession>
<protein>
    <submittedName>
        <fullName evidence="1">Uncharacterized protein</fullName>
    </submittedName>
</protein>
<organism evidence="1 2">
    <name type="scientific">Acidiferrimicrobium australe</name>
    <dbReference type="NCBI Taxonomy" id="2664430"/>
    <lineage>
        <taxon>Bacteria</taxon>
        <taxon>Bacillati</taxon>
        <taxon>Actinomycetota</taxon>
        <taxon>Acidimicrobiia</taxon>
        <taxon>Acidimicrobiales</taxon>
        <taxon>Acidimicrobiaceae</taxon>
        <taxon>Acidiferrimicrobium</taxon>
    </lineage>
</organism>
<sequence>MDQHPLAALLAAWDAAYGPVPEQAATDATAAFDDLDAYGERSTDPR</sequence>
<evidence type="ECO:0000313" key="2">
    <source>
        <dbReference type="Proteomes" id="UP000437736"/>
    </source>
</evidence>
<gene>
    <name evidence="1" type="ORF">GHK86_09060</name>
</gene>
<dbReference type="EMBL" id="WJHE01000414">
    <property type="protein sequence ID" value="MST32866.1"/>
    <property type="molecule type" value="Genomic_DNA"/>
</dbReference>